<evidence type="ECO:0000256" key="1">
    <source>
        <dbReference type="SAM" id="Phobius"/>
    </source>
</evidence>
<protein>
    <submittedName>
        <fullName evidence="3">Uncharacterized protein LOC114828622</fullName>
    </submittedName>
</protein>
<organism evidence="2 3">
    <name type="scientific">Galendromus occidentalis</name>
    <name type="common">western predatory mite</name>
    <dbReference type="NCBI Taxonomy" id="34638"/>
    <lineage>
        <taxon>Eukaryota</taxon>
        <taxon>Metazoa</taxon>
        <taxon>Ecdysozoa</taxon>
        <taxon>Arthropoda</taxon>
        <taxon>Chelicerata</taxon>
        <taxon>Arachnida</taxon>
        <taxon>Acari</taxon>
        <taxon>Parasitiformes</taxon>
        <taxon>Mesostigmata</taxon>
        <taxon>Gamasina</taxon>
        <taxon>Phytoseioidea</taxon>
        <taxon>Phytoseiidae</taxon>
        <taxon>Typhlodrominae</taxon>
        <taxon>Galendromus</taxon>
    </lineage>
</organism>
<keyword evidence="1" id="KW-1133">Transmembrane helix</keyword>
<proteinExistence type="predicted"/>
<dbReference type="Proteomes" id="UP000694867">
    <property type="component" value="Unplaced"/>
</dbReference>
<dbReference type="RefSeq" id="XP_028969153.1">
    <property type="nucleotide sequence ID" value="XM_029113320.1"/>
</dbReference>
<gene>
    <name evidence="3" type="primary">LOC114828622</name>
</gene>
<dbReference type="AlphaFoldDB" id="A0AAJ7SIK9"/>
<keyword evidence="2" id="KW-1185">Reference proteome</keyword>
<accession>A0AAJ7SIK9</accession>
<keyword evidence="1" id="KW-0812">Transmembrane</keyword>
<dbReference type="GeneID" id="114828622"/>
<dbReference type="KEGG" id="goe:114828622"/>
<name>A0AAJ7SIK9_9ACAR</name>
<keyword evidence="1" id="KW-0472">Membrane</keyword>
<sequence>MEEIEALRSQAKEIECLNRGPDCVVDALEYYPIWVISIFAVFALAAVVIIPYTFCATDDDDLAKRKIEVFRRASALELDLEGGPLNTSVSGFTHASPISELTHHFHMKNFLHIDSFKQYARRLSHVAHLDFSTHSEPSSSCGKR</sequence>
<feature type="transmembrane region" description="Helical" evidence="1">
    <location>
        <begin position="31"/>
        <end position="55"/>
    </location>
</feature>
<reference evidence="3" key="1">
    <citation type="submission" date="2025-08" db="UniProtKB">
        <authorList>
            <consortium name="RefSeq"/>
        </authorList>
    </citation>
    <scope>IDENTIFICATION</scope>
</reference>
<evidence type="ECO:0000313" key="3">
    <source>
        <dbReference type="RefSeq" id="XP_028969153.1"/>
    </source>
</evidence>
<evidence type="ECO:0000313" key="2">
    <source>
        <dbReference type="Proteomes" id="UP000694867"/>
    </source>
</evidence>